<evidence type="ECO:0000256" key="9">
    <source>
        <dbReference type="ARBA" id="ARBA00023034"/>
    </source>
</evidence>
<comment type="similarity">
    <text evidence="3">Belongs to the COPG family.</text>
</comment>
<keyword evidence="5" id="KW-0963">Cytoplasm</keyword>
<dbReference type="Gene3D" id="1.25.10.10">
    <property type="entry name" value="Leucine-rich Repeat Variant"/>
    <property type="match status" value="2"/>
</dbReference>
<evidence type="ECO:0000313" key="17">
    <source>
        <dbReference type="Proteomes" id="UP001470230"/>
    </source>
</evidence>
<dbReference type="Pfam" id="PF01602">
    <property type="entry name" value="Adaptin_N"/>
    <property type="match status" value="1"/>
</dbReference>
<feature type="domain" description="Clathrin/coatomer adaptor adaptin-like N-terminal" evidence="12">
    <location>
        <begin position="30"/>
        <end position="534"/>
    </location>
</feature>
<evidence type="ECO:0000259" key="12">
    <source>
        <dbReference type="Pfam" id="PF01602"/>
    </source>
</evidence>
<evidence type="ECO:0000256" key="2">
    <source>
        <dbReference type="ARBA" id="ARBA00004347"/>
    </source>
</evidence>
<reference evidence="15 17" key="1">
    <citation type="submission" date="2024-04" db="EMBL/GenBank/DDBJ databases">
        <title>Tritrichomonas musculus Genome.</title>
        <authorList>
            <person name="Alves-Ferreira E."/>
            <person name="Grigg M."/>
            <person name="Lorenzi H."/>
            <person name="Galac M."/>
        </authorList>
    </citation>
    <scope>NUCLEOTIDE SEQUENCE [LARGE SCALE GENOMIC DNA]</scope>
    <source>
        <strain evidence="15 17">EAF2021</strain>
    </source>
</reference>
<dbReference type="EMBL" id="JAPFFF010000001">
    <property type="protein sequence ID" value="KAK8898662.1"/>
    <property type="molecule type" value="Genomic_DNA"/>
</dbReference>
<keyword evidence="17" id="KW-1185">Reference proteome</keyword>
<dbReference type="Gene3D" id="3.30.310.10">
    <property type="entry name" value="TATA-Binding Protein"/>
    <property type="match status" value="1"/>
</dbReference>
<name>A0ABR2GM28_9EUKA</name>
<dbReference type="InterPro" id="IPR013041">
    <property type="entry name" value="Clathrin_app_Ig-like_sf"/>
</dbReference>
<dbReference type="InterPro" id="IPR013040">
    <property type="entry name" value="Coatomer_gsu_app_Ig-like_dom"/>
</dbReference>
<dbReference type="Gene3D" id="2.60.40.1480">
    <property type="entry name" value="Coatomer, gamma subunit, appendage domain"/>
    <property type="match status" value="1"/>
</dbReference>
<dbReference type="InterPro" id="IPR037067">
    <property type="entry name" value="Coatomer_gsu_app_sf"/>
</dbReference>
<proteinExistence type="inferred from homology"/>
<dbReference type="InterPro" id="IPR012295">
    <property type="entry name" value="TBP_dom_sf"/>
</dbReference>
<evidence type="ECO:0000256" key="11">
    <source>
        <dbReference type="ARBA" id="ARBA00023329"/>
    </source>
</evidence>
<dbReference type="Pfam" id="PF16381">
    <property type="entry name" value="Coatomer_g_Cpla"/>
    <property type="match status" value="1"/>
</dbReference>
<dbReference type="InterPro" id="IPR016024">
    <property type="entry name" value="ARM-type_fold"/>
</dbReference>
<evidence type="ECO:0000256" key="6">
    <source>
        <dbReference type="ARBA" id="ARBA00022737"/>
    </source>
</evidence>
<evidence type="ECO:0000259" key="14">
    <source>
        <dbReference type="Pfam" id="PF16381"/>
    </source>
</evidence>
<keyword evidence="7" id="KW-0931">ER-Golgi transport</keyword>
<keyword evidence="10" id="KW-0472">Membrane</keyword>
<evidence type="ECO:0000259" key="13">
    <source>
        <dbReference type="Pfam" id="PF08752"/>
    </source>
</evidence>
<evidence type="ECO:0000313" key="15">
    <source>
        <dbReference type="EMBL" id="KAK8834983.1"/>
    </source>
</evidence>
<keyword evidence="8" id="KW-0653">Protein transport</keyword>
<dbReference type="PANTHER" id="PTHR10261:SF0">
    <property type="entry name" value="COATOMER SUBUNIT GAMMA-2"/>
    <property type="match status" value="1"/>
</dbReference>
<dbReference type="InterPro" id="IPR002553">
    <property type="entry name" value="Clathrin/coatomer_adapt-like_N"/>
</dbReference>
<dbReference type="InterPro" id="IPR011989">
    <property type="entry name" value="ARM-like"/>
</dbReference>
<dbReference type="SUPFAM" id="SSF49348">
    <property type="entry name" value="Clathrin adaptor appendage domain"/>
    <property type="match status" value="1"/>
</dbReference>
<sequence>MLNFLRKRNDDNKKESTREIESSNLIQRSSIFDAMSIDINDCQKYLISLLTAILNGEKFSTDDVNTIFFAITKAYNNKDILLHRYLLLVLRYLNVDPLSAFMITQSVIKDITSNVNYNRAFAVRLVPNIISTEKSQLFQSMDRFVKQIIISNQPYLSMCGLSCALALCLKGLTDDVKKWVTEIHSAASSNTSAQHFALLVLYYLRRGDGNVLRKMADQSRERSSNSPLSSHVLIQVCSEANKLTGSDSAEQFILSKLQAASPITQLDAARAILSNERSSSEAISQAVSKLNHLLSYPSSIAVFAALRTIVEYAGSYRDEFSKCNAFLERLLSESDSNISALAAVSLLHTGFESTIDRVLPVVSQFSMKLGADQQAALLKSCVEVAKRHPNKLEFILNFMWSTFRQIDIYEVQNILVQGFFNFAEFLKNSQISVFRYLCEYVEDSKFPEMTLLIVRFFGDKGPEQDNRTELVRCLCNRLYLENAEIRAASIDALAKFAECEDIGPSVLHVIKKHLCDADDEVRDRAAFYTTAFEKKYDKLLNIVPPVVVSEVVEEKPVVVIKETPIDVYGRPLFETKEVGLTDKDAEIVVSYITRLYTNNIAVEFIVKNTLDYSICDVDARIVEEIDSKGLELESTISAKKIEKETNCSIYVIFKRTEPIQKPSDLLHNLAFARYNFEIFFFAEDDDANEIQFPLDNEIKLMMNIYMKPTNVANFRNSFESLAHDLSQALILQVNKQETALDLITQSTGLEIVSQGKKKNPKGIVITEVQLAGLVIGEELVLGVLEMLPPGKKELKMKFTVRSNDEELLSPILNSFI</sequence>
<gene>
    <name evidence="16" type="ORF">M9Y10_000954</name>
    <name evidence="15" type="ORF">M9Y10_019974</name>
</gene>
<dbReference type="Pfam" id="PF08752">
    <property type="entry name" value="COP-gamma_platf"/>
    <property type="match status" value="1"/>
</dbReference>
<evidence type="ECO:0000256" key="7">
    <source>
        <dbReference type="ARBA" id="ARBA00022892"/>
    </source>
</evidence>
<evidence type="ECO:0000256" key="1">
    <source>
        <dbReference type="ARBA" id="ARBA00004255"/>
    </source>
</evidence>
<keyword evidence="9" id="KW-0333">Golgi apparatus</keyword>
<dbReference type="SUPFAM" id="SSF48371">
    <property type="entry name" value="ARM repeat"/>
    <property type="match status" value="1"/>
</dbReference>
<evidence type="ECO:0000313" key="16">
    <source>
        <dbReference type="EMBL" id="KAK8898662.1"/>
    </source>
</evidence>
<dbReference type="PANTHER" id="PTHR10261">
    <property type="entry name" value="COATOMER SUBUNIT GAMMA"/>
    <property type="match status" value="1"/>
</dbReference>
<feature type="domain" description="Coatomer gamma subunit appendage Ig-like subdomain" evidence="13">
    <location>
        <begin position="565"/>
        <end position="668"/>
    </location>
</feature>
<keyword evidence="11" id="KW-0968">Cytoplasmic vesicle</keyword>
<keyword evidence="4" id="KW-0813">Transport</keyword>
<evidence type="ECO:0000256" key="4">
    <source>
        <dbReference type="ARBA" id="ARBA00022448"/>
    </source>
</evidence>
<dbReference type="Proteomes" id="UP001470230">
    <property type="component" value="Unassembled WGS sequence"/>
</dbReference>
<evidence type="ECO:0000256" key="10">
    <source>
        <dbReference type="ARBA" id="ARBA00023136"/>
    </source>
</evidence>
<evidence type="ECO:0000256" key="5">
    <source>
        <dbReference type="ARBA" id="ARBA00022490"/>
    </source>
</evidence>
<keyword evidence="6" id="KW-0677">Repeat</keyword>
<evidence type="ECO:0008006" key="18">
    <source>
        <dbReference type="Google" id="ProtNLM"/>
    </source>
</evidence>
<dbReference type="EMBL" id="JAPFFF010000257">
    <property type="protein sequence ID" value="KAK8834983.1"/>
    <property type="molecule type" value="Genomic_DNA"/>
</dbReference>
<dbReference type="InterPro" id="IPR017106">
    <property type="entry name" value="Coatomer_gsu"/>
</dbReference>
<comment type="caution">
    <text evidence="15">The sequence shown here is derived from an EMBL/GenBank/DDBJ whole genome shotgun (WGS) entry which is preliminary data.</text>
</comment>
<comment type="subcellular location">
    <subcellularLocation>
        <location evidence="2">Cytoplasmic vesicle</location>
        <location evidence="2">COPI-coated vesicle membrane</location>
        <topology evidence="2">Peripheral membrane protein</topology>
        <orientation evidence="2">Cytoplasmic side</orientation>
    </subcellularLocation>
    <subcellularLocation>
        <location evidence="1">Golgi apparatus membrane</location>
        <topology evidence="1">Peripheral membrane protein</topology>
        <orientation evidence="1">Cytoplasmic side</orientation>
    </subcellularLocation>
</comment>
<organism evidence="15 17">
    <name type="scientific">Tritrichomonas musculus</name>
    <dbReference type="NCBI Taxonomy" id="1915356"/>
    <lineage>
        <taxon>Eukaryota</taxon>
        <taxon>Metamonada</taxon>
        <taxon>Parabasalia</taxon>
        <taxon>Tritrichomonadida</taxon>
        <taxon>Tritrichomonadidae</taxon>
        <taxon>Tritrichomonas</taxon>
    </lineage>
</organism>
<dbReference type="InterPro" id="IPR032154">
    <property type="entry name" value="Coatomer_g_Cpla"/>
</dbReference>
<accession>A0ABR2GM28</accession>
<evidence type="ECO:0000256" key="3">
    <source>
        <dbReference type="ARBA" id="ARBA00010720"/>
    </source>
</evidence>
<protein>
    <recommendedName>
        <fullName evidence="18">Coatomer subunit gamma</fullName>
    </recommendedName>
</protein>
<evidence type="ECO:0000256" key="8">
    <source>
        <dbReference type="ARBA" id="ARBA00022927"/>
    </source>
</evidence>
<feature type="domain" description="Coatomer subunit gamma C-terminal" evidence="14">
    <location>
        <begin position="705"/>
        <end position="814"/>
    </location>
</feature>